<accession>A0ACB0FIU3</accession>
<protein>
    <submittedName>
        <fullName evidence="1">Uncharacterized protein</fullName>
    </submittedName>
</protein>
<dbReference type="Proteomes" id="UP001162501">
    <property type="component" value="Chromosome 7"/>
</dbReference>
<reference evidence="1" key="1">
    <citation type="submission" date="2023-05" db="EMBL/GenBank/DDBJ databases">
        <authorList>
            <consortium name="ELIXIR-Norway"/>
        </authorList>
    </citation>
    <scope>NUCLEOTIDE SEQUENCE</scope>
</reference>
<name>A0ACB0FIU3_RANTA</name>
<organism evidence="1 2">
    <name type="scientific">Rangifer tarandus platyrhynchus</name>
    <name type="common">Svalbard reindeer</name>
    <dbReference type="NCBI Taxonomy" id="3082113"/>
    <lineage>
        <taxon>Eukaryota</taxon>
        <taxon>Metazoa</taxon>
        <taxon>Chordata</taxon>
        <taxon>Craniata</taxon>
        <taxon>Vertebrata</taxon>
        <taxon>Euteleostomi</taxon>
        <taxon>Mammalia</taxon>
        <taxon>Eutheria</taxon>
        <taxon>Laurasiatheria</taxon>
        <taxon>Artiodactyla</taxon>
        <taxon>Ruminantia</taxon>
        <taxon>Pecora</taxon>
        <taxon>Cervidae</taxon>
        <taxon>Odocoileinae</taxon>
        <taxon>Rangifer</taxon>
    </lineage>
</organism>
<gene>
    <name evidence="1" type="ORF">MRATA1EN3_LOCUS23367</name>
</gene>
<evidence type="ECO:0000313" key="1">
    <source>
        <dbReference type="EMBL" id="CAI9712154.1"/>
    </source>
</evidence>
<evidence type="ECO:0000313" key="2">
    <source>
        <dbReference type="Proteomes" id="UP001162501"/>
    </source>
</evidence>
<dbReference type="EMBL" id="OX596091">
    <property type="protein sequence ID" value="CAI9712154.1"/>
    <property type="molecule type" value="Genomic_DNA"/>
</dbReference>
<sequence>MPTQPQVASAYANSNKAAEGAGDLCFGLQHQPAVAAGHRRENEGEDGDVPRALDHAGRQGKQVHRVSRFQARASVDRCDPEGAVPFPLISSICQGNHHQWSPCFRRQTTPRSVSRPETEIHALVDLCQRSSATAPFGSSVVSAPALVLCTSAIFTRRVCASGRLPSPQQNASRHQGPPETASSAGESALHAQKRLRLRLTLGETVTSRSCIT</sequence>
<proteinExistence type="predicted"/>